<name>A0A4C1YUX0_EUMVA</name>
<gene>
    <name evidence="1" type="ORF">EVAR_90571_1</name>
</gene>
<evidence type="ECO:0000313" key="2">
    <source>
        <dbReference type="Proteomes" id="UP000299102"/>
    </source>
</evidence>
<keyword evidence="2" id="KW-1185">Reference proteome</keyword>
<organism evidence="1 2">
    <name type="scientific">Eumeta variegata</name>
    <name type="common">Bagworm moth</name>
    <name type="synonym">Eumeta japonica</name>
    <dbReference type="NCBI Taxonomy" id="151549"/>
    <lineage>
        <taxon>Eukaryota</taxon>
        <taxon>Metazoa</taxon>
        <taxon>Ecdysozoa</taxon>
        <taxon>Arthropoda</taxon>
        <taxon>Hexapoda</taxon>
        <taxon>Insecta</taxon>
        <taxon>Pterygota</taxon>
        <taxon>Neoptera</taxon>
        <taxon>Endopterygota</taxon>
        <taxon>Lepidoptera</taxon>
        <taxon>Glossata</taxon>
        <taxon>Ditrysia</taxon>
        <taxon>Tineoidea</taxon>
        <taxon>Psychidae</taxon>
        <taxon>Oiketicinae</taxon>
        <taxon>Eumeta</taxon>
    </lineage>
</organism>
<sequence>MSHRRWLSARWGLLTTAAGEMNETGVELAEFAHTGVRPQFVELRRPPSNGAGAPPANHIKARSFALLSREVHK</sequence>
<accession>A0A4C1YUX0</accession>
<dbReference type="Proteomes" id="UP000299102">
    <property type="component" value="Unassembled WGS sequence"/>
</dbReference>
<dbReference type="EMBL" id="BGZK01001381">
    <property type="protein sequence ID" value="GBP78702.1"/>
    <property type="molecule type" value="Genomic_DNA"/>
</dbReference>
<evidence type="ECO:0000313" key="1">
    <source>
        <dbReference type="EMBL" id="GBP78702.1"/>
    </source>
</evidence>
<protein>
    <submittedName>
        <fullName evidence="1">Uncharacterized protein</fullName>
    </submittedName>
</protein>
<dbReference type="AlphaFoldDB" id="A0A4C1YUX0"/>
<reference evidence="1 2" key="1">
    <citation type="journal article" date="2019" name="Commun. Biol.">
        <title>The bagworm genome reveals a unique fibroin gene that provides high tensile strength.</title>
        <authorList>
            <person name="Kono N."/>
            <person name="Nakamura H."/>
            <person name="Ohtoshi R."/>
            <person name="Tomita M."/>
            <person name="Numata K."/>
            <person name="Arakawa K."/>
        </authorList>
    </citation>
    <scope>NUCLEOTIDE SEQUENCE [LARGE SCALE GENOMIC DNA]</scope>
</reference>
<proteinExistence type="predicted"/>
<comment type="caution">
    <text evidence="1">The sequence shown here is derived from an EMBL/GenBank/DDBJ whole genome shotgun (WGS) entry which is preliminary data.</text>
</comment>